<gene>
    <name evidence="2" type="ORF">ZOSMA_389G00080</name>
</gene>
<dbReference type="SUPFAM" id="SSF52833">
    <property type="entry name" value="Thioredoxin-like"/>
    <property type="match status" value="1"/>
</dbReference>
<accession>A0A0K9P774</accession>
<organism evidence="2 3">
    <name type="scientific">Zostera marina</name>
    <name type="common">Eelgrass</name>
    <dbReference type="NCBI Taxonomy" id="29655"/>
    <lineage>
        <taxon>Eukaryota</taxon>
        <taxon>Viridiplantae</taxon>
        <taxon>Streptophyta</taxon>
        <taxon>Embryophyta</taxon>
        <taxon>Tracheophyta</taxon>
        <taxon>Spermatophyta</taxon>
        <taxon>Magnoliopsida</taxon>
        <taxon>Liliopsida</taxon>
        <taxon>Zosteraceae</taxon>
        <taxon>Zostera</taxon>
    </lineage>
</organism>
<feature type="domain" description="DSBA-like thioredoxin" evidence="1">
    <location>
        <begin position="11"/>
        <end position="208"/>
    </location>
</feature>
<protein>
    <submittedName>
        <fullName evidence="2">DSBA oxidoreductase family protein</fullName>
    </submittedName>
</protein>
<dbReference type="PANTHER" id="PTHR13887:SF41">
    <property type="entry name" value="THIOREDOXIN SUPERFAMILY PROTEIN"/>
    <property type="match status" value="1"/>
</dbReference>
<dbReference type="Proteomes" id="UP000036987">
    <property type="component" value="Unassembled WGS sequence"/>
</dbReference>
<dbReference type="GO" id="GO:0016491">
    <property type="term" value="F:oxidoreductase activity"/>
    <property type="evidence" value="ECO:0007669"/>
    <property type="project" value="InterPro"/>
</dbReference>
<evidence type="ECO:0000313" key="2">
    <source>
        <dbReference type="EMBL" id="KMZ64035.1"/>
    </source>
</evidence>
<dbReference type="AlphaFoldDB" id="A0A0K9P774"/>
<name>A0A0K9P774_ZOSMR</name>
<dbReference type="Pfam" id="PF01323">
    <property type="entry name" value="DSBA"/>
    <property type="match status" value="1"/>
</dbReference>
<dbReference type="InterPro" id="IPR036249">
    <property type="entry name" value="Thioredoxin-like_sf"/>
</dbReference>
<dbReference type="OrthoDB" id="1930760at2759"/>
<comment type="caution">
    <text evidence="2">The sequence shown here is derived from an EMBL/GenBank/DDBJ whole genome shotgun (WGS) entry which is preliminary data.</text>
</comment>
<dbReference type="PANTHER" id="PTHR13887">
    <property type="entry name" value="GLUTATHIONE S-TRANSFERASE KAPPA"/>
    <property type="match status" value="1"/>
</dbReference>
<dbReference type="Gene3D" id="3.40.30.10">
    <property type="entry name" value="Glutaredoxin"/>
    <property type="match status" value="1"/>
</dbReference>
<evidence type="ECO:0000313" key="3">
    <source>
        <dbReference type="Proteomes" id="UP000036987"/>
    </source>
</evidence>
<dbReference type="InterPro" id="IPR001853">
    <property type="entry name" value="DSBA-like_thioredoxin_dom"/>
</dbReference>
<dbReference type="OMA" id="QKYAISG"/>
<proteinExistence type="predicted"/>
<reference evidence="3" key="1">
    <citation type="journal article" date="2016" name="Nature">
        <title>The genome of the seagrass Zostera marina reveals angiosperm adaptation to the sea.</title>
        <authorList>
            <person name="Olsen J.L."/>
            <person name="Rouze P."/>
            <person name="Verhelst B."/>
            <person name="Lin Y.-C."/>
            <person name="Bayer T."/>
            <person name="Collen J."/>
            <person name="Dattolo E."/>
            <person name="De Paoli E."/>
            <person name="Dittami S."/>
            <person name="Maumus F."/>
            <person name="Michel G."/>
            <person name="Kersting A."/>
            <person name="Lauritano C."/>
            <person name="Lohaus R."/>
            <person name="Toepel M."/>
            <person name="Tonon T."/>
            <person name="Vanneste K."/>
            <person name="Amirebrahimi M."/>
            <person name="Brakel J."/>
            <person name="Bostroem C."/>
            <person name="Chovatia M."/>
            <person name="Grimwood J."/>
            <person name="Jenkins J.W."/>
            <person name="Jueterbock A."/>
            <person name="Mraz A."/>
            <person name="Stam W.T."/>
            <person name="Tice H."/>
            <person name="Bornberg-Bauer E."/>
            <person name="Green P.J."/>
            <person name="Pearson G.A."/>
            <person name="Procaccini G."/>
            <person name="Duarte C.M."/>
            <person name="Schmutz J."/>
            <person name="Reusch T.B.H."/>
            <person name="Van de Peer Y."/>
        </authorList>
    </citation>
    <scope>NUCLEOTIDE SEQUENCE [LARGE SCALE GENOMIC DNA]</scope>
    <source>
        <strain evidence="3">cv. Finnish</strain>
    </source>
</reference>
<evidence type="ECO:0000259" key="1">
    <source>
        <dbReference type="Pfam" id="PF01323"/>
    </source>
</evidence>
<sequence length="217" mass="24327">MATSHGKKFIQIDVSIDTVCPWCFVGRHNLQKAMDTSKEKYDFEVRYHPFFLNTSAPKEGVKKSVYWKQKFGAKNSEHMESRMGQIFRSLGYEYDLNGLTGNSLDSHRLIQFAGKQGYDKQNLVVKELLINYFIEGKYIGDKQVLLDAAAKVGIEGASELLDDPMKGVKEVDDDLRKYSANISGVPYFVINGERHLSGGQPPEAFQVAFESVASGAI</sequence>
<dbReference type="CDD" id="cd03024">
    <property type="entry name" value="DsbA_FrnE"/>
    <property type="match status" value="1"/>
</dbReference>
<dbReference type="EMBL" id="LFYR01001192">
    <property type="protein sequence ID" value="KMZ64035.1"/>
    <property type="molecule type" value="Genomic_DNA"/>
</dbReference>
<keyword evidence="3" id="KW-1185">Reference proteome</keyword>
<dbReference type="STRING" id="29655.A0A0K9P774"/>